<dbReference type="InterPro" id="IPR036930">
    <property type="entry name" value="WGR_dom_sf"/>
</dbReference>
<evidence type="ECO:0000313" key="2">
    <source>
        <dbReference type="EMBL" id="CDZ79374.1"/>
    </source>
</evidence>
<dbReference type="Proteomes" id="UP000044071">
    <property type="component" value="Unassembled WGS sequence"/>
</dbReference>
<evidence type="ECO:0000313" key="3">
    <source>
        <dbReference type="Proteomes" id="UP000044071"/>
    </source>
</evidence>
<name>A0A078L5K5_9GAMM</name>
<protein>
    <recommendedName>
        <fullName evidence="4">WGR domain-containing protein</fullName>
    </recommendedName>
</protein>
<keyword evidence="3" id="KW-1185">Reference proteome</keyword>
<feature type="compositionally biased region" description="Polar residues" evidence="1">
    <location>
        <begin position="116"/>
        <end position="135"/>
    </location>
</feature>
<feature type="region of interest" description="Disordered" evidence="1">
    <location>
        <begin position="116"/>
        <end position="144"/>
    </location>
</feature>
<organism evidence="2 3">
    <name type="scientific">Legionella massiliensis</name>
    <dbReference type="NCBI Taxonomy" id="1034943"/>
    <lineage>
        <taxon>Bacteria</taxon>
        <taxon>Pseudomonadati</taxon>
        <taxon>Pseudomonadota</taxon>
        <taxon>Gammaproteobacteria</taxon>
        <taxon>Legionellales</taxon>
        <taxon>Legionellaceae</taxon>
        <taxon>Legionella</taxon>
    </lineage>
</organism>
<sequence>MTCFFTLPWVHYLHFNPKECFHSARFEKDTRYYVIRLEKDLLGDWTLCLTNGRLKSKLGQTRIIAFSGFFEAYDHFCLIAKERYQRNYQLTTYHTDDAIHQALLLSLCLAKTPNPVQQNNSRAGKTQVRSQSNPRATALPQGLPSKQLLFDF</sequence>
<gene>
    <name evidence="2" type="ORF">BN59_03692</name>
</gene>
<dbReference type="RefSeq" id="WP_052403379.1">
    <property type="nucleotide sequence ID" value="NZ_CCVW01000005.1"/>
</dbReference>
<dbReference type="AlphaFoldDB" id="A0A078L5K5"/>
<dbReference type="OrthoDB" id="5649668at2"/>
<dbReference type="SUPFAM" id="SSF142921">
    <property type="entry name" value="WGR domain-like"/>
    <property type="match status" value="1"/>
</dbReference>
<accession>A0A078L5K5</accession>
<proteinExistence type="predicted"/>
<dbReference type="eggNOG" id="ENOG5031EF8">
    <property type="taxonomic scope" value="Bacteria"/>
</dbReference>
<dbReference type="STRING" id="1034943.BN59_03692"/>
<evidence type="ECO:0000256" key="1">
    <source>
        <dbReference type="SAM" id="MobiDB-lite"/>
    </source>
</evidence>
<reference evidence="2 3" key="1">
    <citation type="submission" date="2014-06" db="EMBL/GenBank/DDBJ databases">
        <authorList>
            <person name="Urmite Genomes Urmite Genomes"/>
        </authorList>
    </citation>
    <scope>NUCLEOTIDE SEQUENCE [LARGE SCALE GENOMIC DNA]</scope>
</reference>
<evidence type="ECO:0008006" key="4">
    <source>
        <dbReference type="Google" id="ProtNLM"/>
    </source>
</evidence>
<dbReference type="EMBL" id="CCSB01000005">
    <property type="protein sequence ID" value="CDZ79374.1"/>
    <property type="molecule type" value="Genomic_DNA"/>
</dbReference>